<dbReference type="EMBL" id="CP126980">
    <property type="protein sequence ID" value="WIM99840.1"/>
    <property type="molecule type" value="Genomic_DNA"/>
</dbReference>
<evidence type="ECO:0000256" key="5">
    <source>
        <dbReference type="ARBA" id="ARBA00023002"/>
    </source>
</evidence>
<dbReference type="Proteomes" id="UP001240150">
    <property type="component" value="Chromosome"/>
</dbReference>
<protein>
    <recommendedName>
        <fullName evidence="7">Gamma-glutamyl phosphate reductase</fullName>
        <shortName evidence="7">GPR</shortName>
        <ecNumber evidence="7">1.2.1.41</ecNumber>
    </recommendedName>
    <alternativeName>
        <fullName evidence="7">Glutamate-5-semialdehyde dehydrogenase</fullName>
    </alternativeName>
    <alternativeName>
        <fullName evidence="7">Glutamyl-gamma-semialdehyde dehydrogenase</fullName>
        <shortName evidence="7">GSA dehydrogenase</shortName>
    </alternativeName>
</protein>
<dbReference type="Gene3D" id="3.40.605.10">
    <property type="entry name" value="Aldehyde Dehydrogenase, Chain A, domain 1"/>
    <property type="match status" value="1"/>
</dbReference>
<reference evidence="9 10" key="1">
    <citation type="submission" date="2023-06" db="EMBL/GenBank/DDBJ databases">
        <authorList>
            <person name="Yushchuk O."/>
            <person name="Binda E."/>
            <person name="Ruckert-Reed C."/>
            <person name="Fedorenko V."/>
            <person name="Kalinowski J."/>
            <person name="Marinelli F."/>
        </authorList>
    </citation>
    <scope>NUCLEOTIDE SEQUENCE [LARGE SCALE GENOMIC DNA]</scope>
    <source>
        <strain evidence="9 10">NRRL 3884</strain>
    </source>
</reference>
<name>A0ABY8WV44_9ACTN</name>
<sequence>MIDEILDRSRRAVRQGPPVGDDGYRRYCLAFADEIKQAWPAVLAANAQDVAAAAGRGLAASLLDLIRLRPGDLPSVIDCAEAVAAEAAGLGSTTAEAGAWGIRRRYPRPLGVILMVHEARPLLTAEAALLPVAAGNAVLVHGGPEITGTARVLGEVARTALAAAGLPAGLVTMLEPADRATLRHLLTRADAVDAVLPRESRALIDYCRSTARPPVIASGRGFNHLYVHGSADPVLAAAIVLDSKAPNPSMCNSLQVVLADRAIAADLLDGVLATADANRMPITVRADPALGRRSGSGGWWRVEELTASDFGREFLTATVGFQPVDGLEQAIEHIHRYGSAHTDGVVTGDDTVARRFVEAVDSAAVVVNGSLRMHDAPTLGWGRELTLSSGRTHVRGPVTIGALLTHSWVIEAGGGLRDVHPAGSSAAAVRKE</sequence>
<evidence type="ECO:0000259" key="8">
    <source>
        <dbReference type="Pfam" id="PF00171"/>
    </source>
</evidence>
<dbReference type="Pfam" id="PF00171">
    <property type="entry name" value="Aldedh"/>
    <property type="match status" value="1"/>
</dbReference>
<keyword evidence="5 7" id="KW-0560">Oxidoreductase</keyword>
<evidence type="ECO:0000313" key="10">
    <source>
        <dbReference type="Proteomes" id="UP001240150"/>
    </source>
</evidence>
<comment type="pathway">
    <text evidence="1 7">Amino-acid biosynthesis; L-proline biosynthesis; L-glutamate 5-semialdehyde from L-glutamate: step 2/2.</text>
</comment>
<organism evidence="9 10">
    <name type="scientific">Actinoplanes oblitus</name>
    <dbReference type="NCBI Taxonomy" id="3040509"/>
    <lineage>
        <taxon>Bacteria</taxon>
        <taxon>Bacillati</taxon>
        <taxon>Actinomycetota</taxon>
        <taxon>Actinomycetes</taxon>
        <taxon>Micromonosporales</taxon>
        <taxon>Micromonosporaceae</taxon>
        <taxon>Actinoplanes</taxon>
    </lineage>
</organism>
<dbReference type="PANTHER" id="PTHR11063:SF8">
    <property type="entry name" value="DELTA-1-PYRROLINE-5-CARBOXYLATE SYNTHASE"/>
    <property type="match status" value="1"/>
</dbReference>
<keyword evidence="7" id="KW-0963">Cytoplasm</keyword>
<dbReference type="InterPro" id="IPR000965">
    <property type="entry name" value="GPR_dom"/>
</dbReference>
<dbReference type="InterPro" id="IPR015590">
    <property type="entry name" value="Aldehyde_DH_dom"/>
</dbReference>
<comment type="subcellular location">
    <subcellularLocation>
        <location evidence="7">Cytoplasm</location>
    </subcellularLocation>
</comment>
<keyword evidence="10" id="KW-1185">Reference proteome</keyword>
<dbReference type="NCBIfam" id="NF001221">
    <property type="entry name" value="PRK00197.1"/>
    <property type="match status" value="1"/>
</dbReference>
<dbReference type="InterPro" id="IPR016161">
    <property type="entry name" value="Ald_DH/histidinol_DH"/>
</dbReference>
<evidence type="ECO:0000256" key="4">
    <source>
        <dbReference type="ARBA" id="ARBA00022857"/>
    </source>
</evidence>
<dbReference type="InterPro" id="IPR016162">
    <property type="entry name" value="Ald_DH_N"/>
</dbReference>
<dbReference type="PANTHER" id="PTHR11063">
    <property type="entry name" value="GLUTAMATE SEMIALDEHYDE DEHYDROGENASE"/>
    <property type="match status" value="1"/>
</dbReference>
<gene>
    <name evidence="7" type="primary">proA</name>
    <name evidence="9" type="ORF">ACTOB_003505</name>
</gene>
<proteinExistence type="inferred from homology"/>
<dbReference type="EC" id="1.2.1.41" evidence="7"/>
<feature type="domain" description="Aldehyde dehydrogenase" evidence="8">
    <location>
        <begin position="71"/>
        <end position="279"/>
    </location>
</feature>
<dbReference type="InterPro" id="IPR012134">
    <property type="entry name" value="Glu-5-SA_DH"/>
</dbReference>
<evidence type="ECO:0000256" key="2">
    <source>
        <dbReference type="ARBA" id="ARBA00022605"/>
    </source>
</evidence>
<comment type="catalytic activity">
    <reaction evidence="6 7">
        <text>L-glutamate 5-semialdehyde + phosphate + NADP(+) = L-glutamyl 5-phosphate + NADPH + H(+)</text>
        <dbReference type="Rhea" id="RHEA:19541"/>
        <dbReference type="ChEBI" id="CHEBI:15378"/>
        <dbReference type="ChEBI" id="CHEBI:43474"/>
        <dbReference type="ChEBI" id="CHEBI:57783"/>
        <dbReference type="ChEBI" id="CHEBI:58066"/>
        <dbReference type="ChEBI" id="CHEBI:58274"/>
        <dbReference type="ChEBI" id="CHEBI:58349"/>
        <dbReference type="EC" id="1.2.1.41"/>
    </reaction>
</comment>
<evidence type="ECO:0000256" key="7">
    <source>
        <dbReference type="HAMAP-Rule" id="MF_00412"/>
    </source>
</evidence>
<dbReference type="HAMAP" id="MF_00412">
    <property type="entry name" value="ProA"/>
    <property type="match status" value="1"/>
</dbReference>
<keyword evidence="4 7" id="KW-0521">NADP</keyword>
<dbReference type="GO" id="GO:0004350">
    <property type="term" value="F:glutamate-5-semialdehyde dehydrogenase activity"/>
    <property type="evidence" value="ECO:0007669"/>
    <property type="project" value="UniProtKB-EC"/>
</dbReference>
<evidence type="ECO:0000256" key="6">
    <source>
        <dbReference type="ARBA" id="ARBA00049024"/>
    </source>
</evidence>
<comment type="function">
    <text evidence="7">Catalyzes the NADPH-dependent reduction of L-glutamate 5-phosphate into L-glutamate 5-semialdehyde and phosphate. The product spontaneously undergoes cyclization to form 1-pyrroline-5-carboxylate.</text>
</comment>
<dbReference type="InterPro" id="IPR016163">
    <property type="entry name" value="Ald_DH_C"/>
</dbReference>
<evidence type="ECO:0000256" key="1">
    <source>
        <dbReference type="ARBA" id="ARBA00004985"/>
    </source>
</evidence>
<dbReference type="Gene3D" id="3.40.309.10">
    <property type="entry name" value="Aldehyde Dehydrogenase, Chain A, domain 2"/>
    <property type="match status" value="1"/>
</dbReference>
<dbReference type="RefSeq" id="WP_284921279.1">
    <property type="nucleotide sequence ID" value="NZ_CP126980.1"/>
</dbReference>
<evidence type="ECO:0000313" key="9">
    <source>
        <dbReference type="EMBL" id="WIM99840.1"/>
    </source>
</evidence>
<dbReference type="SUPFAM" id="SSF53720">
    <property type="entry name" value="ALDH-like"/>
    <property type="match status" value="1"/>
</dbReference>
<keyword evidence="2 7" id="KW-0028">Amino-acid biosynthesis</keyword>
<accession>A0ABY8WV44</accession>
<keyword evidence="3 7" id="KW-0641">Proline biosynthesis</keyword>
<comment type="similarity">
    <text evidence="7">Belongs to the gamma-glutamyl phosphate reductase family.</text>
</comment>
<dbReference type="PIRSF" id="PIRSF000151">
    <property type="entry name" value="GPR"/>
    <property type="match status" value="1"/>
</dbReference>
<evidence type="ECO:0000256" key="3">
    <source>
        <dbReference type="ARBA" id="ARBA00022650"/>
    </source>
</evidence>